<dbReference type="CDD" id="cd06583">
    <property type="entry name" value="PGRP"/>
    <property type="match status" value="1"/>
</dbReference>
<dbReference type="SMART" id="SM00701">
    <property type="entry name" value="PGRP"/>
    <property type="match status" value="1"/>
</dbReference>
<evidence type="ECO:0000313" key="5">
    <source>
        <dbReference type="EMBL" id="GIE93095.1"/>
    </source>
</evidence>
<dbReference type="PANTHER" id="PTHR11022:SF41">
    <property type="entry name" value="PEPTIDOGLYCAN-RECOGNITION PROTEIN LC-RELATED"/>
    <property type="match status" value="1"/>
</dbReference>
<gene>
    <name evidence="5" type="ORF">Ari01nite_05600</name>
</gene>
<evidence type="ECO:0000256" key="3">
    <source>
        <dbReference type="SAM" id="SignalP"/>
    </source>
</evidence>
<evidence type="ECO:0000259" key="4">
    <source>
        <dbReference type="SMART" id="SM00701"/>
    </source>
</evidence>
<dbReference type="InterPro" id="IPR036505">
    <property type="entry name" value="Amidase/PGRP_sf"/>
</dbReference>
<name>A0A919MUZ6_9ACTN</name>
<evidence type="ECO:0000256" key="1">
    <source>
        <dbReference type="ARBA" id="ARBA00007553"/>
    </source>
</evidence>
<dbReference type="GO" id="GO:0008745">
    <property type="term" value="F:N-acetylmuramoyl-L-alanine amidase activity"/>
    <property type="evidence" value="ECO:0007669"/>
    <property type="project" value="InterPro"/>
</dbReference>
<feature type="domain" description="Peptidoglycan recognition protein family" evidence="4">
    <location>
        <begin position="175"/>
        <end position="323"/>
    </location>
</feature>
<comment type="similarity">
    <text evidence="1">Belongs to the N-acetylmuramoyl-L-alanine amidase 2 family.</text>
</comment>
<feature type="signal peptide" evidence="3">
    <location>
        <begin position="1"/>
        <end position="29"/>
    </location>
</feature>
<evidence type="ECO:0000256" key="2">
    <source>
        <dbReference type="SAM" id="MobiDB-lite"/>
    </source>
</evidence>
<dbReference type="PANTHER" id="PTHR11022">
    <property type="entry name" value="PEPTIDOGLYCAN RECOGNITION PROTEIN"/>
    <property type="match status" value="1"/>
</dbReference>
<dbReference type="Pfam" id="PF01510">
    <property type="entry name" value="Amidase_2"/>
    <property type="match status" value="1"/>
</dbReference>
<dbReference type="Proteomes" id="UP000636960">
    <property type="component" value="Unassembled WGS sequence"/>
</dbReference>
<comment type="caution">
    <text evidence="5">The sequence shown here is derived from an EMBL/GenBank/DDBJ whole genome shotgun (WGS) entry which is preliminary data.</text>
</comment>
<protein>
    <recommendedName>
        <fullName evidence="4">Peptidoglycan recognition protein family domain-containing protein</fullName>
    </recommendedName>
</protein>
<sequence>MHRNRTKGTLLAALLATVAALPADLPAAAAEPQPPAAVPALETIPLPASLPARPTRPFRLVGLTWADPRAALDAAVWLQVREAATGRWGEWRRLETDGAKAGDQRGASDPLWVGRADAVAARIDNARGPLPTDLRLDLINPDAPAPARREESATQQAEPRLERRAAVPMPARPVPRMVTRAGWGANEAIVRAKPTLTGPIQVFFVHHTASGNGYSCGDSASIVRGIQAFHVRSRGWDDIGYNFLVDRCGTIFEGRAGGVGRSVLGAHTQGFNQNAAAIAAIGTYDSAGVSPTVRTAIATVAAYKLGAFGNAPNGRVVYPSAGSNKYPAGAKAVLYRISGHRDAGRTECPGNGLYAQLPAIRAIAGAGPSGLRLLRMTGATRYGSLMFTRGLIRPLWNVTTPSALINRFEVYVDGRLALAAPGHHRTASLSLTPGGHTVTVRAMHLSGRTAQFTSEVVADPNAPIFASGPDVVLRAGSLDGSVPIRLNWHATDVNGLSSVSLVRPSTVDLGATNRYRNGTIKPAVPTTFTVRATDRAGNAVSASVTRTPMVLSEAAARRSGNWRALSNPAYLGGVALGATSAGASASWTFTGRSAALAVGRGALSGRVRIWVDGADQGVVDLGSPKTIYRQAIWSRWWSQSGEHTVRVEVEGTPGRPGVVLDGLVYLK</sequence>
<reference evidence="5" key="1">
    <citation type="submission" date="2021-01" db="EMBL/GenBank/DDBJ databases">
        <title>Whole genome shotgun sequence of Actinoplanes rishiriensis NBRC 108556.</title>
        <authorList>
            <person name="Komaki H."/>
            <person name="Tamura T."/>
        </authorList>
    </citation>
    <scope>NUCLEOTIDE SEQUENCE</scope>
    <source>
        <strain evidence="5">NBRC 108556</strain>
    </source>
</reference>
<keyword evidence="3" id="KW-0732">Signal</keyword>
<dbReference type="GO" id="GO:0009253">
    <property type="term" value="P:peptidoglycan catabolic process"/>
    <property type="evidence" value="ECO:0007669"/>
    <property type="project" value="InterPro"/>
</dbReference>
<dbReference type="EMBL" id="BOMV01000005">
    <property type="protein sequence ID" value="GIE93095.1"/>
    <property type="molecule type" value="Genomic_DNA"/>
</dbReference>
<evidence type="ECO:0000313" key="6">
    <source>
        <dbReference type="Proteomes" id="UP000636960"/>
    </source>
</evidence>
<dbReference type="SUPFAM" id="SSF55846">
    <property type="entry name" value="N-acetylmuramoyl-L-alanine amidase-like"/>
    <property type="match status" value="1"/>
</dbReference>
<dbReference type="RefSeq" id="WP_239162427.1">
    <property type="nucleotide sequence ID" value="NZ_BOMV01000005.1"/>
</dbReference>
<dbReference type="Gene3D" id="3.40.80.10">
    <property type="entry name" value="Peptidoglycan recognition protein-like"/>
    <property type="match status" value="1"/>
</dbReference>
<dbReference type="InterPro" id="IPR006619">
    <property type="entry name" value="PGRP_domain_met/bac"/>
</dbReference>
<dbReference type="Gene3D" id="2.60.120.260">
    <property type="entry name" value="Galactose-binding domain-like"/>
    <property type="match status" value="1"/>
</dbReference>
<proteinExistence type="inferred from homology"/>
<feature type="chain" id="PRO_5037640761" description="Peptidoglycan recognition protein family domain-containing protein" evidence="3">
    <location>
        <begin position="30"/>
        <end position="667"/>
    </location>
</feature>
<dbReference type="InterPro" id="IPR002502">
    <property type="entry name" value="Amidase_domain"/>
</dbReference>
<dbReference type="GO" id="GO:0008270">
    <property type="term" value="F:zinc ion binding"/>
    <property type="evidence" value="ECO:0007669"/>
    <property type="project" value="InterPro"/>
</dbReference>
<feature type="region of interest" description="Disordered" evidence="2">
    <location>
        <begin position="140"/>
        <end position="162"/>
    </location>
</feature>
<dbReference type="InterPro" id="IPR015510">
    <property type="entry name" value="PGRP"/>
</dbReference>
<organism evidence="5 6">
    <name type="scientific">Paractinoplanes rishiriensis</name>
    <dbReference type="NCBI Taxonomy" id="1050105"/>
    <lineage>
        <taxon>Bacteria</taxon>
        <taxon>Bacillati</taxon>
        <taxon>Actinomycetota</taxon>
        <taxon>Actinomycetes</taxon>
        <taxon>Micromonosporales</taxon>
        <taxon>Micromonosporaceae</taxon>
        <taxon>Paractinoplanes</taxon>
    </lineage>
</organism>
<keyword evidence="6" id="KW-1185">Reference proteome</keyword>
<accession>A0A919MUZ6</accession>
<dbReference type="AlphaFoldDB" id="A0A919MUZ6"/>